<dbReference type="Pfam" id="PF11193">
    <property type="entry name" value="DUF2812"/>
    <property type="match status" value="1"/>
</dbReference>
<evidence type="ECO:0000313" key="2">
    <source>
        <dbReference type="EMBL" id="OEH91764.1"/>
    </source>
</evidence>
<dbReference type="InterPro" id="IPR021359">
    <property type="entry name" value="DUF2812"/>
</dbReference>
<feature type="transmembrane region" description="Helical" evidence="1">
    <location>
        <begin position="200"/>
        <end position="222"/>
    </location>
</feature>
<dbReference type="STRING" id="1305675.BFG57_17720"/>
<protein>
    <recommendedName>
        <fullName evidence="4">DUF2812 domain-containing protein</fullName>
    </recommendedName>
</protein>
<reference evidence="2 3" key="1">
    <citation type="submission" date="2016-08" db="EMBL/GenBank/DDBJ databases">
        <title>Genome of Bacillus solimangrovi GH2-4.</title>
        <authorList>
            <person name="Lim S."/>
            <person name="Kim B.-C."/>
        </authorList>
    </citation>
    <scope>NUCLEOTIDE SEQUENCE [LARGE SCALE GENOMIC DNA]</scope>
    <source>
        <strain evidence="2 3">GH2-4</strain>
    </source>
</reference>
<feature type="transmembrane region" description="Helical" evidence="1">
    <location>
        <begin position="121"/>
        <end position="141"/>
    </location>
</feature>
<keyword evidence="1" id="KW-1133">Transmembrane helix</keyword>
<feature type="transmembrane region" description="Helical" evidence="1">
    <location>
        <begin position="161"/>
        <end position="179"/>
    </location>
</feature>
<gene>
    <name evidence="2" type="ORF">BFG57_17720</name>
</gene>
<accession>A0A1E5LCE7</accession>
<keyword evidence="1" id="KW-0812">Transmembrane</keyword>
<keyword evidence="3" id="KW-1185">Reference proteome</keyword>
<name>A0A1E5LCE7_9BACI</name>
<dbReference type="EMBL" id="MJEH01000045">
    <property type="protein sequence ID" value="OEH91764.1"/>
    <property type="molecule type" value="Genomic_DNA"/>
</dbReference>
<dbReference type="AlphaFoldDB" id="A0A1E5LCE7"/>
<dbReference type="RefSeq" id="WP_069718219.1">
    <property type="nucleotide sequence ID" value="NZ_MJEH01000045.1"/>
</dbReference>
<evidence type="ECO:0000256" key="1">
    <source>
        <dbReference type="SAM" id="Phobius"/>
    </source>
</evidence>
<dbReference type="Proteomes" id="UP000095209">
    <property type="component" value="Unassembled WGS sequence"/>
</dbReference>
<proteinExistence type="predicted"/>
<evidence type="ECO:0008006" key="4">
    <source>
        <dbReference type="Google" id="ProtNLM"/>
    </source>
</evidence>
<dbReference type="OrthoDB" id="8230517at2"/>
<sequence length="396" mass="46677">MSKTVRRLRFREFWRIGEQESWLTDMAANGLHLIKIGSIFAHFEKGEPKQMKYRLEVAINKEITSEEVRMYNERGWDYVTTYNYLHLFSSPVERNAPELHPDPVEQSYTFEKLNKKLVRDIGLGVLGLIIIIGILYVKWFVRETPILSLINGEILFFEEISLIYIVYLFYLSLKAFRGVRTLREDLIGGRPIDHRAPWKGYFYLKTILTLPLIIIVGLLYIFPFAQNETSYTKTLPEESNDLPIVRLADVEQNPDLVRFESYMRYDYDLDNNYSYFWSPFAPVEYDTEEHGFIPGESWDDGYYPQIFTHIFQLTIPSMADNLVYELITLHRDEARDDEFIEIAHPQFDRLIVYEEESTKKIFASIGKAVMYVSYRGDVEINILIDNIAEKMHLISE</sequence>
<comment type="caution">
    <text evidence="2">The sequence shown here is derived from an EMBL/GenBank/DDBJ whole genome shotgun (WGS) entry which is preliminary data.</text>
</comment>
<keyword evidence="1" id="KW-0472">Membrane</keyword>
<evidence type="ECO:0000313" key="3">
    <source>
        <dbReference type="Proteomes" id="UP000095209"/>
    </source>
</evidence>
<organism evidence="2 3">
    <name type="scientific">Bacillus solimangrovi</name>
    <dbReference type="NCBI Taxonomy" id="1305675"/>
    <lineage>
        <taxon>Bacteria</taxon>
        <taxon>Bacillati</taxon>
        <taxon>Bacillota</taxon>
        <taxon>Bacilli</taxon>
        <taxon>Bacillales</taxon>
        <taxon>Bacillaceae</taxon>
        <taxon>Bacillus</taxon>
    </lineage>
</organism>